<dbReference type="InterPro" id="IPR029063">
    <property type="entry name" value="SAM-dependent_MTases_sf"/>
</dbReference>
<evidence type="ECO:0000259" key="4">
    <source>
        <dbReference type="Pfam" id="PF08241"/>
    </source>
</evidence>
<protein>
    <submittedName>
        <fullName evidence="5">S-adenosyl-L-methionine-dependent methyltransferase</fullName>
    </submittedName>
</protein>
<dbReference type="CDD" id="cd02440">
    <property type="entry name" value="AdoMet_MTases"/>
    <property type="match status" value="1"/>
</dbReference>
<evidence type="ECO:0000256" key="3">
    <source>
        <dbReference type="ARBA" id="ARBA00022679"/>
    </source>
</evidence>
<dbReference type="OMA" id="QYVFDGY"/>
<dbReference type="Proteomes" id="UP000070544">
    <property type="component" value="Unassembled WGS sequence"/>
</dbReference>
<accession>A0A139AEW0</accession>
<dbReference type="Gene3D" id="3.40.50.150">
    <property type="entry name" value="Vaccinia Virus protein VP39"/>
    <property type="match status" value="1"/>
</dbReference>
<organism evidence="5 6">
    <name type="scientific">Gonapodya prolifera (strain JEL478)</name>
    <name type="common">Monoblepharis prolifera</name>
    <dbReference type="NCBI Taxonomy" id="1344416"/>
    <lineage>
        <taxon>Eukaryota</taxon>
        <taxon>Fungi</taxon>
        <taxon>Fungi incertae sedis</taxon>
        <taxon>Chytridiomycota</taxon>
        <taxon>Chytridiomycota incertae sedis</taxon>
        <taxon>Monoblepharidomycetes</taxon>
        <taxon>Monoblepharidales</taxon>
        <taxon>Gonapodyaceae</taxon>
        <taxon>Gonapodya</taxon>
    </lineage>
</organism>
<dbReference type="SUPFAM" id="SSF53335">
    <property type="entry name" value="S-adenosyl-L-methionine-dependent methyltransferases"/>
    <property type="match status" value="1"/>
</dbReference>
<name>A0A139AEW0_GONPJ</name>
<dbReference type="InterPro" id="IPR051052">
    <property type="entry name" value="Diverse_substrate_MTase"/>
</dbReference>
<evidence type="ECO:0000256" key="1">
    <source>
        <dbReference type="ARBA" id="ARBA00008361"/>
    </source>
</evidence>
<evidence type="ECO:0000313" key="5">
    <source>
        <dbReference type="EMBL" id="KXS15317.1"/>
    </source>
</evidence>
<dbReference type="Pfam" id="PF08241">
    <property type="entry name" value="Methyltransf_11"/>
    <property type="match status" value="1"/>
</dbReference>
<evidence type="ECO:0000313" key="6">
    <source>
        <dbReference type="Proteomes" id="UP000070544"/>
    </source>
</evidence>
<dbReference type="GO" id="GO:0032259">
    <property type="term" value="P:methylation"/>
    <property type="evidence" value="ECO:0007669"/>
    <property type="project" value="UniProtKB-KW"/>
</dbReference>
<dbReference type="OrthoDB" id="10027013at2759"/>
<dbReference type="PANTHER" id="PTHR44942">
    <property type="entry name" value="METHYLTRANSF_11 DOMAIN-CONTAINING PROTEIN"/>
    <property type="match status" value="1"/>
</dbReference>
<comment type="similarity">
    <text evidence="1">Belongs to the methyltransferase superfamily.</text>
</comment>
<dbReference type="AlphaFoldDB" id="A0A139AEW0"/>
<keyword evidence="6" id="KW-1185">Reference proteome</keyword>
<dbReference type="InterPro" id="IPR013216">
    <property type="entry name" value="Methyltransf_11"/>
</dbReference>
<reference evidence="5 6" key="1">
    <citation type="journal article" date="2015" name="Genome Biol. Evol.">
        <title>Phylogenomic analyses indicate that early fungi evolved digesting cell walls of algal ancestors of land plants.</title>
        <authorList>
            <person name="Chang Y."/>
            <person name="Wang S."/>
            <person name="Sekimoto S."/>
            <person name="Aerts A.L."/>
            <person name="Choi C."/>
            <person name="Clum A."/>
            <person name="LaButti K.M."/>
            <person name="Lindquist E.A."/>
            <person name="Yee Ngan C."/>
            <person name="Ohm R.A."/>
            <person name="Salamov A.A."/>
            <person name="Grigoriev I.V."/>
            <person name="Spatafora J.W."/>
            <person name="Berbee M.L."/>
        </authorList>
    </citation>
    <scope>NUCLEOTIDE SEQUENCE [LARGE SCALE GENOMIC DNA]</scope>
    <source>
        <strain evidence="5 6">JEL478</strain>
    </source>
</reference>
<dbReference type="EMBL" id="KQ965763">
    <property type="protein sequence ID" value="KXS15317.1"/>
    <property type="molecule type" value="Genomic_DNA"/>
</dbReference>
<keyword evidence="3 5" id="KW-0808">Transferase</keyword>
<sequence length="325" mass="36947">MSTYQHKDFPSHLYSRHRPTYSDDLFDLIYAWHVKTPGARTTTPAAFETAVDVGCGTGQATVALSGKFGKVYGLDFSEAQISNAVKGDNIEYRVGSSSHIPLPDKSVDLITAAECYHYFEKKEFFKECKRVLKPNGTIAIWGYAEPYVSGRPDLQPEFKRLFFEQMGPYWPRGFEIIANYYRYPPLPFGKVERLDWPHKTLPDYVRVHHWTLQDYKNLMSTWSGTKFLADLAQSTPGIAHPGDEHIAWLQKELGIPDAEFASKDIELGFYHCLILAKNDDSPIPEEPYDDLSGVKVLKGRWPGMVSLGGTRWWVDAPEINVGKFL</sequence>
<dbReference type="STRING" id="1344416.A0A139AEW0"/>
<feature type="domain" description="Methyltransferase type 11" evidence="4">
    <location>
        <begin position="51"/>
        <end position="140"/>
    </location>
</feature>
<dbReference type="PANTHER" id="PTHR44942:SF4">
    <property type="entry name" value="METHYLTRANSFERASE TYPE 11 DOMAIN-CONTAINING PROTEIN"/>
    <property type="match status" value="1"/>
</dbReference>
<gene>
    <name evidence="5" type="ORF">M427DRAFT_70145</name>
</gene>
<proteinExistence type="inferred from homology"/>
<keyword evidence="2 5" id="KW-0489">Methyltransferase</keyword>
<evidence type="ECO:0000256" key="2">
    <source>
        <dbReference type="ARBA" id="ARBA00022603"/>
    </source>
</evidence>
<dbReference type="GO" id="GO:0008757">
    <property type="term" value="F:S-adenosylmethionine-dependent methyltransferase activity"/>
    <property type="evidence" value="ECO:0007669"/>
    <property type="project" value="InterPro"/>
</dbReference>